<comment type="caution">
    <text evidence="1">The sequence shown here is derived from an EMBL/GenBank/DDBJ whole genome shotgun (WGS) entry which is preliminary data.</text>
</comment>
<dbReference type="OrthoDB" id="8547832at2"/>
<proteinExistence type="predicted"/>
<accession>A0A317FD37</accession>
<keyword evidence="2" id="KW-1185">Reference proteome</keyword>
<evidence type="ECO:0008006" key="3">
    <source>
        <dbReference type="Google" id="ProtNLM"/>
    </source>
</evidence>
<dbReference type="SUPFAM" id="SSF52402">
    <property type="entry name" value="Adenine nucleotide alpha hydrolases-like"/>
    <property type="match status" value="1"/>
</dbReference>
<dbReference type="EMBL" id="QGNA01000004">
    <property type="protein sequence ID" value="PWS35947.1"/>
    <property type="molecule type" value="Genomic_DNA"/>
</dbReference>
<evidence type="ECO:0000313" key="2">
    <source>
        <dbReference type="Proteomes" id="UP000245765"/>
    </source>
</evidence>
<dbReference type="Gene3D" id="3.40.50.12370">
    <property type="match status" value="1"/>
</dbReference>
<protein>
    <recommendedName>
        <fullName evidence="3">UspA domain-containing protein</fullName>
    </recommendedName>
</protein>
<dbReference type="Proteomes" id="UP000245765">
    <property type="component" value="Unassembled WGS sequence"/>
</dbReference>
<name>A0A317FD37_9PROT</name>
<dbReference type="AlphaFoldDB" id="A0A317FD37"/>
<reference evidence="2" key="1">
    <citation type="submission" date="2018-05" db="EMBL/GenBank/DDBJ databases">
        <authorList>
            <person name="Du Z."/>
            <person name="Wang X."/>
        </authorList>
    </citation>
    <scope>NUCLEOTIDE SEQUENCE [LARGE SCALE GENOMIC DNA]</scope>
    <source>
        <strain evidence="2">CQN31</strain>
    </source>
</reference>
<gene>
    <name evidence="1" type="ORF">DFH01_20525</name>
</gene>
<sequence>MTTAPEGTAGRARLLLDLCHIAHDQEAIATAAELAHLLHRDLLGIYVEDEAVQRLAALPFARELRLPSQAWSALDPAQLDAEFRSAADRLRALLRQQASRFEVPSEFHTVRADPAGYVAGISGGADVVVLAVPREASARACGSFAAAWRAAIESPATTLLLPSRLARRRGPVAAVLGTGTEQRARAAASLAAATGETLVALVQDAEAADGSLGEAGRSAGGAEQRLSVRRLGEPSVEALLRALDDVGERLLMLDRRFVRGAAWQGAAKLSEARGVPLLFD</sequence>
<organism evidence="1 2">
    <name type="scientific">Falsiroseomonas bella</name>
    <dbReference type="NCBI Taxonomy" id="2184016"/>
    <lineage>
        <taxon>Bacteria</taxon>
        <taxon>Pseudomonadati</taxon>
        <taxon>Pseudomonadota</taxon>
        <taxon>Alphaproteobacteria</taxon>
        <taxon>Acetobacterales</taxon>
        <taxon>Roseomonadaceae</taxon>
        <taxon>Falsiroseomonas</taxon>
    </lineage>
</organism>
<dbReference type="RefSeq" id="WP_109872313.1">
    <property type="nucleotide sequence ID" value="NZ_QGNA01000004.1"/>
</dbReference>
<evidence type="ECO:0000313" key="1">
    <source>
        <dbReference type="EMBL" id="PWS35947.1"/>
    </source>
</evidence>